<organism evidence="6">
    <name type="scientific">Zea mays</name>
    <name type="common">Maize</name>
    <dbReference type="NCBI Taxonomy" id="4577"/>
    <lineage>
        <taxon>Eukaryota</taxon>
        <taxon>Viridiplantae</taxon>
        <taxon>Streptophyta</taxon>
        <taxon>Embryophyta</taxon>
        <taxon>Tracheophyta</taxon>
        <taxon>Spermatophyta</taxon>
        <taxon>Magnoliopsida</taxon>
        <taxon>Liliopsida</taxon>
        <taxon>Poales</taxon>
        <taxon>Poaceae</taxon>
        <taxon>PACMAD clade</taxon>
        <taxon>Panicoideae</taxon>
        <taxon>Andropogonodae</taxon>
        <taxon>Andropogoneae</taxon>
        <taxon>Tripsacinae</taxon>
        <taxon>Zea</taxon>
    </lineage>
</organism>
<dbReference type="KEGG" id="zma:100283356"/>
<dbReference type="InterPro" id="IPR035513">
    <property type="entry name" value="Invertase/methylesterase_inhib"/>
</dbReference>
<reference evidence="8" key="1">
    <citation type="journal article" date="2009" name="Science">
        <title>The B73 maize genome: complexity, diversity, and dynamics.</title>
        <authorList>
            <person name="Schnable P.S."/>
            <person name="Ware D."/>
            <person name="Fulton R.S."/>
            <person name="Stein J.C."/>
            <person name="Wei F."/>
            <person name="Pasternak S."/>
            <person name="Liang C."/>
            <person name="Zhang J."/>
            <person name="Fulton L."/>
            <person name="Graves T.A."/>
            <person name="Minx P."/>
            <person name="Reily A.D."/>
            <person name="Courtney L."/>
            <person name="Kruchowski S.S."/>
            <person name="Tomlinson C."/>
            <person name="Strong C."/>
            <person name="Delehaunty K."/>
            <person name="Fronick C."/>
            <person name="Courtney B."/>
            <person name="Rock S.M."/>
            <person name="Belter E."/>
            <person name="Du F."/>
            <person name="Kim K."/>
            <person name="Abbott R.M."/>
            <person name="Cotton M."/>
            <person name="Levy A."/>
            <person name="Marchetto P."/>
            <person name="Ochoa K."/>
            <person name="Jackson S.M."/>
            <person name="Gillam B."/>
            <person name="Chen W."/>
            <person name="Yan L."/>
            <person name="Higginbotham J."/>
            <person name="Cardenas M."/>
            <person name="Waligorski J."/>
            <person name="Applebaum E."/>
            <person name="Phelps L."/>
            <person name="Falcone J."/>
            <person name="Kanchi K."/>
            <person name="Thane T."/>
            <person name="Scimone A."/>
            <person name="Thane N."/>
            <person name="Henke J."/>
            <person name="Wang T."/>
            <person name="Ruppert J."/>
            <person name="Shah N."/>
            <person name="Rotter K."/>
            <person name="Hodges J."/>
            <person name="Ingenthron E."/>
            <person name="Cordes M."/>
            <person name="Kohlberg S."/>
            <person name="Sgro J."/>
            <person name="Delgado B."/>
            <person name="Mead K."/>
            <person name="Chinwalla A."/>
            <person name="Leonard S."/>
            <person name="Crouse K."/>
            <person name="Collura K."/>
            <person name="Kudrna D."/>
            <person name="Currie J."/>
            <person name="He R."/>
            <person name="Angelova A."/>
            <person name="Rajasekar S."/>
            <person name="Mueller T."/>
            <person name="Lomeli R."/>
            <person name="Scara G."/>
            <person name="Ko A."/>
            <person name="Delaney K."/>
            <person name="Wissotski M."/>
            <person name="Lopez G."/>
            <person name="Campos D."/>
            <person name="Braidotti M."/>
            <person name="Ashley E."/>
            <person name="Golser W."/>
            <person name="Kim H."/>
            <person name="Lee S."/>
            <person name="Lin J."/>
            <person name="Dujmic Z."/>
            <person name="Kim W."/>
            <person name="Talag J."/>
            <person name="Zuccolo A."/>
            <person name="Fan C."/>
            <person name="Sebastian A."/>
            <person name="Kramer M."/>
            <person name="Spiegel L."/>
            <person name="Nascimento L."/>
            <person name="Zutavern T."/>
            <person name="Miller B."/>
            <person name="Ambroise C."/>
            <person name="Muller S."/>
            <person name="Spooner W."/>
            <person name="Narechania A."/>
            <person name="Ren L."/>
            <person name="Wei S."/>
            <person name="Kumari S."/>
            <person name="Faga B."/>
            <person name="Levy M.J."/>
            <person name="McMahan L."/>
            <person name="Van Buren P."/>
            <person name="Vaughn M.W."/>
            <person name="Ying K."/>
            <person name="Yeh C.-T."/>
            <person name="Emrich S.J."/>
            <person name="Jia Y."/>
            <person name="Kalyanaraman A."/>
            <person name="Hsia A.-P."/>
            <person name="Barbazuk W.B."/>
            <person name="Baucom R.S."/>
            <person name="Brutnell T.P."/>
            <person name="Carpita N.C."/>
            <person name="Chaparro C."/>
            <person name="Chia J.-M."/>
            <person name="Deragon J.-M."/>
            <person name="Estill J.C."/>
            <person name="Fu Y."/>
            <person name="Jeddeloh J.A."/>
            <person name="Han Y."/>
            <person name="Lee H."/>
            <person name="Li P."/>
            <person name="Lisch D.R."/>
            <person name="Liu S."/>
            <person name="Liu Z."/>
            <person name="Nagel D.H."/>
            <person name="McCann M.C."/>
            <person name="SanMiguel P."/>
            <person name="Myers A.M."/>
            <person name="Nettleton D."/>
            <person name="Nguyen J."/>
            <person name="Penning B.W."/>
            <person name="Ponnala L."/>
            <person name="Schneider K.L."/>
            <person name="Schwartz D.C."/>
            <person name="Sharma A."/>
            <person name="Soderlund C."/>
            <person name="Springer N.M."/>
            <person name="Sun Q."/>
            <person name="Wang H."/>
            <person name="Waterman M."/>
            <person name="Westerman R."/>
            <person name="Wolfgruber T.K."/>
            <person name="Yang L."/>
            <person name="Yu Y."/>
            <person name="Zhang L."/>
            <person name="Zhou S."/>
            <person name="Zhu Q."/>
            <person name="Bennetzen J.L."/>
            <person name="Dawe R.K."/>
            <person name="Jiang J."/>
            <person name="Jiang N."/>
            <person name="Presting G.G."/>
            <person name="Wessler S.R."/>
            <person name="Aluru S."/>
            <person name="Martienssen R.A."/>
            <person name="Clifton S.W."/>
            <person name="McCombie W.R."/>
            <person name="Wing R.A."/>
            <person name="Wilson R.K."/>
        </authorList>
    </citation>
    <scope>NUCLEOTIDE SEQUENCE [LARGE SCALE GENOMIC DNA]</scope>
    <source>
        <strain evidence="8">cv. B73</strain>
    </source>
</reference>
<protein>
    <recommendedName>
        <fullName evidence="5">Pectinesterase inhibitor domain-containing protein</fullName>
    </recommendedName>
</protein>
<dbReference type="NCBIfam" id="TIGR01614">
    <property type="entry name" value="PME_inhib"/>
    <property type="match status" value="1"/>
</dbReference>
<dbReference type="EMBL" id="NCVQ01000009">
    <property type="protein sequence ID" value="PWZ08634.1"/>
    <property type="molecule type" value="Genomic_DNA"/>
</dbReference>
<dbReference type="RefSeq" id="XP_020398251.1">
    <property type="nucleotide sequence ID" value="XM_020542662.2"/>
</dbReference>
<reference evidence="7" key="3">
    <citation type="submission" date="2019-07" db="EMBL/GenBank/DDBJ databases">
        <authorList>
            <person name="Seetharam A."/>
            <person name="Woodhouse M."/>
            <person name="Cannon E."/>
        </authorList>
    </citation>
    <scope>NUCLEOTIDE SEQUENCE [LARGE SCALE GENOMIC DNA]</scope>
    <source>
        <strain evidence="7">cv. B73</strain>
    </source>
</reference>
<dbReference type="Pfam" id="PF04043">
    <property type="entry name" value="PMEI"/>
    <property type="match status" value="1"/>
</dbReference>
<dbReference type="GO" id="GO:0004857">
    <property type="term" value="F:enzyme inhibitor activity"/>
    <property type="evidence" value="ECO:0007669"/>
    <property type="project" value="InterPro"/>
</dbReference>
<keyword evidence="2" id="KW-1015">Disulfide bond</keyword>
<dbReference type="PANTHER" id="PTHR35357:SF27">
    <property type="entry name" value="OS01G0253200 PROTEIN"/>
    <property type="match status" value="1"/>
</dbReference>
<evidence type="ECO:0000259" key="5">
    <source>
        <dbReference type="SMART" id="SM00856"/>
    </source>
</evidence>
<dbReference type="ExpressionAtlas" id="A0A3L6DJ76">
    <property type="expression patterns" value="baseline"/>
</dbReference>
<name>A0A3L6DJ76_MAIZE</name>
<dbReference type="AlphaFoldDB" id="A0A3L6DJ76"/>
<keyword evidence="9" id="KW-1267">Proteomics identification</keyword>
<evidence type="ECO:0000313" key="6">
    <source>
        <dbReference type="EMBL" id="PWZ08634.1"/>
    </source>
</evidence>
<dbReference type="GeneID" id="100283356"/>
<dbReference type="Gramene" id="Zm00001eb333680_T001">
    <property type="protein sequence ID" value="Zm00001eb333680_P001"/>
    <property type="gene ID" value="Zm00001eb333680"/>
</dbReference>
<keyword evidence="1 4" id="KW-0732">Signal</keyword>
<proteinExistence type="evidence at protein level"/>
<evidence type="ECO:0000256" key="2">
    <source>
        <dbReference type="ARBA" id="ARBA00023157"/>
    </source>
</evidence>
<dbReference type="FunFam" id="1.20.140.40:FF:000003">
    <property type="entry name" value="Invertase/pectin methylesterase inhibitor family protein"/>
    <property type="match status" value="1"/>
</dbReference>
<gene>
    <name evidence="7" type="primary">LOC100283356</name>
    <name evidence="6" type="ORF">Zm00014a_020130</name>
</gene>
<dbReference type="SMART" id="SM00856">
    <property type="entry name" value="PMEI"/>
    <property type="match status" value="1"/>
</dbReference>
<dbReference type="Proteomes" id="UP000251960">
    <property type="component" value="Chromosome 8"/>
</dbReference>
<accession>A0A804QJB4</accession>
<keyword evidence="8" id="KW-1185">Reference proteome</keyword>
<evidence type="ECO:0000256" key="3">
    <source>
        <dbReference type="ARBA" id="ARBA00038471"/>
    </source>
</evidence>
<evidence type="ECO:0000256" key="1">
    <source>
        <dbReference type="ARBA" id="ARBA00022729"/>
    </source>
</evidence>
<dbReference type="Gene3D" id="1.20.140.40">
    <property type="entry name" value="Invertase/pectin methylesterase inhibitor family protein"/>
    <property type="match status" value="1"/>
</dbReference>
<evidence type="ECO:0000256" key="4">
    <source>
        <dbReference type="SAM" id="SignalP"/>
    </source>
</evidence>
<evidence type="ECO:0007829" key="9">
    <source>
        <dbReference type="PeptideAtlas" id="A0A3L6DJ76"/>
    </source>
</evidence>
<dbReference type="SUPFAM" id="SSF101148">
    <property type="entry name" value="Plant invertase/pectin methylesterase inhibitor"/>
    <property type="match status" value="1"/>
</dbReference>
<accession>A0A3L6DJ76</accession>
<reference evidence="6" key="2">
    <citation type="journal article" date="2018" name="Nat. Genet.">
        <title>Extensive intraspecific gene order and gene structural variations between Mo17 and other maize genomes.</title>
        <authorList>
            <person name="Sun S."/>
            <person name="Zhou Y."/>
            <person name="Chen J."/>
            <person name="Shi J."/>
            <person name="Zhao H."/>
            <person name="Zhao H."/>
            <person name="Song W."/>
            <person name="Zhang M."/>
            <person name="Cui Y."/>
            <person name="Dong X."/>
            <person name="Liu H."/>
            <person name="Ma X."/>
            <person name="Jiao Y."/>
            <person name="Wang B."/>
            <person name="Wei X."/>
            <person name="Stein J.C."/>
            <person name="Glaubitz J.C."/>
            <person name="Lu F."/>
            <person name="Yu G."/>
            <person name="Liang C."/>
            <person name="Fengler K."/>
            <person name="Li B."/>
            <person name="Rafalski A."/>
            <person name="Schnable P.S."/>
            <person name="Ware D.H."/>
            <person name="Buckler E.S."/>
            <person name="Lai J."/>
        </authorList>
    </citation>
    <scope>NUCLEOTIDE SEQUENCE [LARGE SCALE GENOMIC DNA]</scope>
    <source>
        <tissue evidence="6">Seedling</tissue>
    </source>
</reference>
<dbReference type="FunCoup" id="A0A3L6DJ76">
    <property type="interactions" value="16"/>
</dbReference>
<dbReference type="Proteomes" id="UP000007305">
    <property type="component" value="Chromosome 8"/>
</dbReference>
<dbReference type="OrthoDB" id="770764at2759"/>
<comment type="similarity">
    <text evidence="3">Belongs to the PMEI family.</text>
</comment>
<reference evidence="7" key="4">
    <citation type="submission" date="2021-05" db="UniProtKB">
        <authorList>
            <consortium name="EnsemblPlants"/>
        </authorList>
    </citation>
    <scope>IDENTIFICATION</scope>
    <source>
        <strain evidence="7">cv. B73</strain>
    </source>
</reference>
<dbReference type="EnsemblPlants" id="Zm00001eb333680_T001">
    <property type="protein sequence ID" value="Zm00001eb333680_P001"/>
    <property type="gene ID" value="Zm00001eb333680"/>
</dbReference>
<sequence length="172" mass="18336">MAGTRALYLLVAAVAALLATPAAVDAATLAEICRGTAFPDICTSTVGSEAQSAGVLDAMAVLRMQVDAFNKRTEAARAHVKEAAVTASPKARTVLDLCNNLYLDVEDNLGACRRAIGFKDAVTIRATMGMAAQDMQNCDEQFRQIGEKNPMEQFDASLVEMSENCRSLSNMI</sequence>
<feature type="domain" description="Pectinesterase inhibitor" evidence="5">
    <location>
        <begin position="24"/>
        <end position="168"/>
    </location>
</feature>
<feature type="chain" id="PRO_5043183294" description="Pectinesterase inhibitor domain-containing protein" evidence="4">
    <location>
        <begin position="27"/>
        <end position="172"/>
    </location>
</feature>
<feature type="signal peptide" evidence="4">
    <location>
        <begin position="1"/>
        <end position="26"/>
    </location>
</feature>
<evidence type="ECO:0000313" key="8">
    <source>
        <dbReference type="Proteomes" id="UP000007305"/>
    </source>
</evidence>
<dbReference type="CDD" id="cd15800">
    <property type="entry name" value="PMEI-like_2"/>
    <property type="match status" value="1"/>
</dbReference>
<evidence type="ECO:0000313" key="7">
    <source>
        <dbReference type="EnsemblPlants" id="Zm00001eb333680_P001"/>
    </source>
</evidence>
<dbReference type="PANTHER" id="PTHR35357">
    <property type="entry name" value="OS02G0537100 PROTEIN"/>
    <property type="match status" value="1"/>
</dbReference>
<dbReference type="InterPro" id="IPR006501">
    <property type="entry name" value="Pectinesterase_inhib_dom"/>
</dbReference>